<organism evidence="2 3">
    <name type="scientific">Sporosarcina jeotgali</name>
    <dbReference type="NCBI Taxonomy" id="3020056"/>
    <lineage>
        <taxon>Bacteria</taxon>
        <taxon>Bacillati</taxon>
        <taxon>Bacillota</taxon>
        <taxon>Bacilli</taxon>
        <taxon>Bacillales</taxon>
        <taxon>Caryophanaceae</taxon>
        <taxon>Sporosarcina</taxon>
    </lineage>
</organism>
<protein>
    <submittedName>
        <fullName evidence="2">Ltp family lipoprotein</fullName>
    </submittedName>
</protein>
<dbReference type="Pfam" id="PF07553">
    <property type="entry name" value="Lipoprotein_Ltp"/>
    <property type="match status" value="2"/>
</dbReference>
<name>A0ABZ0KWE3_9BACL</name>
<evidence type="ECO:0000313" key="3">
    <source>
        <dbReference type="Proteomes" id="UP001303532"/>
    </source>
</evidence>
<evidence type="ECO:0000313" key="2">
    <source>
        <dbReference type="EMBL" id="WOV83893.1"/>
    </source>
</evidence>
<keyword evidence="3" id="KW-1185">Reference proteome</keyword>
<dbReference type="InterPro" id="IPR036388">
    <property type="entry name" value="WH-like_DNA-bd_sf"/>
</dbReference>
<dbReference type="RefSeq" id="WP_323691583.1">
    <property type="nucleotide sequence ID" value="NZ_CP116341.1"/>
</dbReference>
<gene>
    <name evidence="2" type="ORF">PGH26_13570</name>
</gene>
<evidence type="ECO:0000259" key="1">
    <source>
        <dbReference type="Pfam" id="PF07553"/>
    </source>
</evidence>
<dbReference type="EMBL" id="CP116341">
    <property type="protein sequence ID" value="WOV83893.1"/>
    <property type="molecule type" value="Genomic_DNA"/>
</dbReference>
<dbReference type="Gene3D" id="1.10.10.10">
    <property type="entry name" value="Winged helix-like DNA-binding domain superfamily/Winged helix DNA-binding domain"/>
    <property type="match status" value="2"/>
</dbReference>
<sequence>MKRIIFIIIAASLLTACSDNEVNKKEDVSTKADTTEKVTVSKEEKKDDVPREHKNALKSAQNYLNIMAFSEKSLYQQLTSEAGDKYPDDAAQYAIDNVKVDYNEQALKAAKNYQSIMPMSDQELLNQLTSDAGDKYTQEQAQYAIDNLDK</sequence>
<feature type="domain" description="Putative host cell surface-exposed lipoprotein Ltp-like HTH region" evidence="1">
    <location>
        <begin position="52"/>
        <end position="98"/>
    </location>
</feature>
<dbReference type="Proteomes" id="UP001303532">
    <property type="component" value="Chromosome"/>
</dbReference>
<reference evidence="2 3" key="1">
    <citation type="submission" date="2023-01" db="EMBL/GenBank/DDBJ databases">
        <title>Sporosarcina sp. nov., isolated from Korean tranditional fermented seafood 'Jeotgal'.</title>
        <authorList>
            <person name="Yang A.-I."/>
        </authorList>
    </citation>
    <scope>NUCLEOTIDE SEQUENCE [LARGE SCALE GENOMIC DNA]</scope>
    <source>
        <strain evidence="2 3">B2O-1</strain>
    </source>
</reference>
<proteinExistence type="predicted"/>
<dbReference type="InterPro" id="IPR011434">
    <property type="entry name" value="Ltp-like_HTH"/>
</dbReference>
<dbReference type="PROSITE" id="PS51257">
    <property type="entry name" value="PROKAR_LIPOPROTEIN"/>
    <property type="match status" value="1"/>
</dbReference>
<keyword evidence="2" id="KW-0449">Lipoprotein</keyword>
<accession>A0ABZ0KWE3</accession>
<feature type="domain" description="Putative host cell surface-exposed lipoprotein Ltp-like HTH region" evidence="1">
    <location>
        <begin position="101"/>
        <end position="148"/>
    </location>
</feature>